<evidence type="ECO:0000256" key="6">
    <source>
        <dbReference type="SAM" id="MobiDB-lite"/>
    </source>
</evidence>
<name>A0A8H5FQW6_9AGAR</name>
<feature type="domain" description="Helicase ATP-binding" evidence="7">
    <location>
        <begin position="26"/>
        <end position="204"/>
    </location>
</feature>
<protein>
    <recommendedName>
        <fullName evidence="5">DNA 3'-5' helicase</fullName>
        <ecNumber evidence="5">5.6.2.4</ecNumber>
    </recommendedName>
</protein>
<dbReference type="EMBL" id="JAACJN010000366">
    <property type="protein sequence ID" value="KAF5345839.1"/>
    <property type="molecule type" value="Genomic_DNA"/>
</dbReference>
<dbReference type="SMART" id="SM00487">
    <property type="entry name" value="DEXDc"/>
    <property type="match status" value="1"/>
</dbReference>
<feature type="region of interest" description="Disordered" evidence="6">
    <location>
        <begin position="237"/>
        <end position="287"/>
    </location>
</feature>
<dbReference type="PROSITE" id="PS51192">
    <property type="entry name" value="HELICASE_ATP_BIND_1"/>
    <property type="match status" value="1"/>
</dbReference>
<proteinExistence type="inferred from homology"/>
<dbReference type="Proteomes" id="UP000518752">
    <property type="component" value="Unassembled WGS sequence"/>
</dbReference>
<evidence type="ECO:0000259" key="7">
    <source>
        <dbReference type="PROSITE" id="PS51192"/>
    </source>
</evidence>
<sequence>MVFGPASLGVCGACLWLRVGMEVIVCNANMDGRDIVAVMPTGGGKSLTYQLPAIFSSGVTLVISPLISLITDQIMHLLEAVKITGSTSKSEQDAIHMTLINMAAGRESKETEIKLLYCTPEKIAKSKQFTSLLQEVRDGGKLVQIIVDEAHCVSQIGHDFRPDYAKLHVLRELFPEVPIMALSATYPPVVLKDLLKVLSLKPTVRGTAAGHTGTVYFTSKTALPRLPQTSSRIPMVVNISSNEEDPDKPGSSGRSLMASHSTPSSSRLKPFPVRPSSSPVNDSLGSN</sequence>
<dbReference type="Pfam" id="PF00270">
    <property type="entry name" value="DEAD"/>
    <property type="match status" value="1"/>
</dbReference>
<evidence type="ECO:0000313" key="8">
    <source>
        <dbReference type="EMBL" id="KAF5345839.1"/>
    </source>
</evidence>
<evidence type="ECO:0000256" key="1">
    <source>
        <dbReference type="ARBA" id="ARBA00005446"/>
    </source>
</evidence>
<reference evidence="8 9" key="1">
    <citation type="journal article" date="2020" name="ISME J.">
        <title>Uncovering the hidden diversity of litter-decomposition mechanisms in mushroom-forming fungi.</title>
        <authorList>
            <person name="Floudas D."/>
            <person name="Bentzer J."/>
            <person name="Ahren D."/>
            <person name="Johansson T."/>
            <person name="Persson P."/>
            <person name="Tunlid A."/>
        </authorList>
    </citation>
    <scope>NUCLEOTIDE SEQUENCE [LARGE SCALE GENOMIC DNA]</scope>
    <source>
        <strain evidence="8 9">CBS 406.79</strain>
    </source>
</reference>
<evidence type="ECO:0000313" key="9">
    <source>
        <dbReference type="Proteomes" id="UP000518752"/>
    </source>
</evidence>
<dbReference type="GO" id="GO:0000724">
    <property type="term" value="P:double-strand break repair via homologous recombination"/>
    <property type="evidence" value="ECO:0007669"/>
    <property type="project" value="TreeGrafter"/>
</dbReference>
<comment type="similarity">
    <text evidence="1">Belongs to the helicase family. RecQ subfamily.</text>
</comment>
<dbReference type="InterPro" id="IPR027417">
    <property type="entry name" value="P-loop_NTPase"/>
</dbReference>
<comment type="caution">
    <text evidence="8">The sequence shown here is derived from an EMBL/GenBank/DDBJ whole genome shotgun (WGS) entry which is preliminary data.</text>
</comment>
<keyword evidence="9" id="KW-1185">Reference proteome</keyword>
<accession>A0A8H5FQW6</accession>
<organism evidence="8 9">
    <name type="scientific">Collybiopsis confluens</name>
    <dbReference type="NCBI Taxonomy" id="2823264"/>
    <lineage>
        <taxon>Eukaryota</taxon>
        <taxon>Fungi</taxon>
        <taxon>Dikarya</taxon>
        <taxon>Basidiomycota</taxon>
        <taxon>Agaricomycotina</taxon>
        <taxon>Agaricomycetes</taxon>
        <taxon>Agaricomycetidae</taxon>
        <taxon>Agaricales</taxon>
        <taxon>Marasmiineae</taxon>
        <taxon>Omphalotaceae</taxon>
        <taxon>Collybiopsis</taxon>
    </lineage>
</organism>
<dbReference type="GO" id="GO:0043138">
    <property type="term" value="F:3'-5' DNA helicase activity"/>
    <property type="evidence" value="ECO:0007669"/>
    <property type="project" value="UniProtKB-EC"/>
</dbReference>
<evidence type="ECO:0000256" key="5">
    <source>
        <dbReference type="ARBA" id="ARBA00034808"/>
    </source>
</evidence>
<dbReference type="GO" id="GO:0005737">
    <property type="term" value="C:cytoplasm"/>
    <property type="evidence" value="ECO:0007669"/>
    <property type="project" value="TreeGrafter"/>
</dbReference>
<gene>
    <name evidence="8" type="ORF">D9757_014064</name>
</gene>
<evidence type="ECO:0000256" key="3">
    <source>
        <dbReference type="ARBA" id="ARBA00023235"/>
    </source>
</evidence>
<comment type="catalytic activity">
    <reaction evidence="4">
        <text>Couples ATP hydrolysis with the unwinding of duplex DNA by translocating in the 3'-5' direction.</text>
        <dbReference type="EC" id="5.6.2.4"/>
    </reaction>
</comment>
<dbReference type="InterPro" id="IPR011545">
    <property type="entry name" value="DEAD/DEAH_box_helicase_dom"/>
</dbReference>
<evidence type="ECO:0000256" key="4">
    <source>
        <dbReference type="ARBA" id="ARBA00034617"/>
    </source>
</evidence>
<feature type="compositionally biased region" description="Polar residues" evidence="6">
    <location>
        <begin position="252"/>
        <end position="267"/>
    </location>
</feature>
<dbReference type="GO" id="GO:0003677">
    <property type="term" value="F:DNA binding"/>
    <property type="evidence" value="ECO:0007669"/>
    <property type="project" value="UniProtKB-KW"/>
</dbReference>
<dbReference type="AlphaFoldDB" id="A0A8H5FQW6"/>
<dbReference type="OrthoDB" id="10261556at2759"/>
<keyword evidence="2" id="KW-0238">DNA-binding</keyword>
<dbReference type="InterPro" id="IPR014001">
    <property type="entry name" value="Helicase_ATP-bd"/>
</dbReference>
<dbReference type="GO" id="GO:0009378">
    <property type="term" value="F:four-way junction helicase activity"/>
    <property type="evidence" value="ECO:0007669"/>
    <property type="project" value="TreeGrafter"/>
</dbReference>
<evidence type="ECO:0000256" key="2">
    <source>
        <dbReference type="ARBA" id="ARBA00023125"/>
    </source>
</evidence>
<dbReference type="GO" id="GO:0005524">
    <property type="term" value="F:ATP binding"/>
    <property type="evidence" value="ECO:0007669"/>
    <property type="project" value="InterPro"/>
</dbReference>
<dbReference type="PANTHER" id="PTHR13710:SF105">
    <property type="entry name" value="ATP-DEPENDENT DNA HELICASE Q1"/>
    <property type="match status" value="1"/>
</dbReference>
<feature type="compositionally biased region" description="Polar residues" evidence="6">
    <location>
        <begin position="275"/>
        <end position="287"/>
    </location>
</feature>
<dbReference type="GO" id="GO:0005694">
    <property type="term" value="C:chromosome"/>
    <property type="evidence" value="ECO:0007669"/>
    <property type="project" value="TreeGrafter"/>
</dbReference>
<dbReference type="PANTHER" id="PTHR13710">
    <property type="entry name" value="DNA HELICASE RECQ FAMILY MEMBER"/>
    <property type="match status" value="1"/>
</dbReference>
<dbReference type="Gene3D" id="3.40.50.300">
    <property type="entry name" value="P-loop containing nucleotide triphosphate hydrolases"/>
    <property type="match status" value="1"/>
</dbReference>
<dbReference type="SUPFAM" id="SSF52540">
    <property type="entry name" value="P-loop containing nucleoside triphosphate hydrolases"/>
    <property type="match status" value="1"/>
</dbReference>
<keyword evidence="3" id="KW-0413">Isomerase</keyword>
<dbReference type="EC" id="5.6.2.4" evidence="5"/>